<protein>
    <submittedName>
        <fullName evidence="2">Serpentine Receptor, class XA</fullName>
    </submittedName>
</protein>
<evidence type="ECO:0000256" key="1">
    <source>
        <dbReference type="SAM" id="Phobius"/>
    </source>
</evidence>
<gene>
    <name evidence="2 4" type="primary">srxa-13</name>
    <name evidence="4" type="ORF">C06B3.14</name>
    <name evidence="2" type="ORF">CELE_C06B3.14</name>
</gene>
<feature type="transmembrane region" description="Helical" evidence="1">
    <location>
        <begin position="40"/>
        <end position="65"/>
    </location>
</feature>
<feature type="transmembrane region" description="Helical" evidence="1">
    <location>
        <begin position="216"/>
        <end position="236"/>
    </location>
</feature>
<keyword evidence="1" id="KW-1133">Transmembrane helix</keyword>
<evidence type="ECO:0000313" key="4">
    <source>
        <dbReference type="WormBase" id="C06B3.14"/>
    </source>
</evidence>
<dbReference type="PhylomeDB" id="Q58AA0"/>
<dbReference type="AlphaFoldDB" id="Q58AA0"/>
<dbReference type="OrthoDB" id="5820973at2759"/>
<dbReference type="UCSC" id="C06B3.14">
    <property type="organism name" value="c. elegans"/>
</dbReference>
<feature type="transmembrane region" description="Helical" evidence="1">
    <location>
        <begin position="120"/>
        <end position="140"/>
    </location>
</feature>
<dbReference type="HOGENOM" id="CLU_069454_1_0_1"/>
<keyword evidence="1" id="KW-0812">Transmembrane</keyword>
<evidence type="ECO:0000313" key="3">
    <source>
        <dbReference type="Proteomes" id="UP000001940"/>
    </source>
</evidence>
<dbReference type="Gene3D" id="1.20.1070.10">
    <property type="entry name" value="Rhodopsin 7-helix transmembrane proteins"/>
    <property type="match status" value="1"/>
</dbReference>
<dbReference type="SUPFAM" id="SSF81321">
    <property type="entry name" value="Family A G protein-coupled receptor-like"/>
    <property type="match status" value="1"/>
</dbReference>
<feature type="transmembrane region" description="Helical" evidence="1">
    <location>
        <begin position="6"/>
        <end position="28"/>
    </location>
</feature>
<reference evidence="2 3" key="1">
    <citation type="journal article" date="1998" name="Science">
        <title>Genome sequence of the nematode C. elegans: a platform for investigating biology.</title>
        <authorList>
            <consortium name="The C. elegans sequencing consortium"/>
            <person name="Sulson J.E."/>
            <person name="Waterston R."/>
        </authorList>
    </citation>
    <scope>NUCLEOTIDE SEQUENCE [LARGE SCALE GENOMIC DNA]</scope>
    <source>
        <strain evidence="2 3">Bristol N2</strain>
    </source>
</reference>
<dbReference type="PaxDb" id="6239-C06B3.14"/>
<dbReference type="Pfam" id="PF03383">
    <property type="entry name" value="Serpentine_r_xa"/>
    <property type="match status" value="1"/>
</dbReference>
<organism evidence="2 3">
    <name type="scientific">Caenorhabditis elegans</name>
    <dbReference type="NCBI Taxonomy" id="6239"/>
    <lineage>
        <taxon>Eukaryota</taxon>
        <taxon>Metazoa</taxon>
        <taxon>Ecdysozoa</taxon>
        <taxon>Nematoda</taxon>
        <taxon>Chromadorea</taxon>
        <taxon>Rhabditida</taxon>
        <taxon>Rhabditina</taxon>
        <taxon>Rhabditomorpha</taxon>
        <taxon>Rhabditoidea</taxon>
        <taxon>Rhabditidae</taxon>
        <taxon>Peloderinae</taxon>
        <taxon>Caenorhabditis</taxon>
    </lineage>
</organism>
<dbReference type="eggNOG" id="ENOG502TGWI">
    <property type="taxonomic scope" value="Eukaryota"/>
</dbReference>
<dbReference type="PANTHER" id="PTHR23018">
    <property type="entry name" value="SERPENTINE RECEPTOR, CLASS XA-RELATED"/>
    <property type="match status" value="1"/>
</dbReference>
<dbReference type="InterPro" id="IPR005047">
    <property type="entry name" value="7TM_GPCR_serpentine_rcpt_Srxa"/>
</dbReference>
<dbReference type="WormBase" id="C06B3.14">
    <property type="protein sequence ID" value="CE52170"/>
    <property type="gene ID" value="WBGene00044116"/>
    <property type="gene designation" value="srxa-13"/>
</dbReference>
<dbReference type="RefSeq" id="NP_001343601.1">
    <property type="nucleotide sequence ID" value="NM_001356751.1"/>
</dbReference>
<name>Q58AA0_CAEEL</name>
<feature type="transmembrane region" description="Helical" evidence="1">
    <location>
        <begin position="88"/>
        <end position="108"/>
    </location>
</feature>
<accession>Q58AA0</accession>
<keyword evidence="2" id="KW-0675">Receptor</keyword>
<dbReference type="PANTHER" id="PTHR23018:SF4">
    <property type="entry name" value="G_PROTEIN_RECEP_F1_2 DOMAIN-CONTAINING PROTEIN-RELATED"/>
    <property type="match status" value="1"/>
</dbReference>
<dbReference type="FunCoup" id="Q58AA0">
    <property type="interactions" value="7"/>
</dbReference>
<keyword evidence="1" id="KW-0472">Membrane</keyword>
<dbReference type="KEGG" id="cel:CELE_C06B3.14"/>
<feature type="transmembrane region" description="Helical" evidence="1">
    <location>
        <begin position="256"/>
        <end position="274"/>
    </location>
</feature>
<dbReference type="SMR" id="Q58AA0"/>
<dbReference type="Proteomes" id="UP000001940">
    <property type="component" value="Chromosome V"/>
</dbReference>
<proteinExistence type="predicted"/>
<keyword evidence="3" id="KW-1185">Reference proteome</keyword>
<feature type="transmembrane region" description="Helical" evidence="1">
    <location>
        <begin position="172"/>
        <end position="191"/>
    </location>
</feature>
<sequence>MALLFYILFSLMIFIAFAFSLLLLVSVYRYKQKDRIPVVYIYQMTACSIGVCFVELQSDIVPFFLKKKTYMWIYRNLGESFTLFDNFIYAYPMFLTILMISERIYCIIYPFGRAFTSKKLWLYCLGLAMFLLILFFIPFFGGCADNYSFYDFDYTSECDPDDHPITLMFDEYARYLPVICLFLNFGVIYHISKRRKRFRNTTTREPNVRQTHEKTLLIQAISSTIFLLIYEIGYVATEQFSDFFDSLPKFTQRVIYYLQAGLVAYTSFFVYFVCTSSVRKIVIDNVYGIFKIKRIQPVTPSTTLF</sequence>
<evidence type="ECO:0000313" key="2">
    <source>
        <dbReference type="EMBL" id="CAI70406.3"/>
    </source>
</evidence>
<dbReference type="InParanoid" id="Q58AA0"/>
<dbReference type="CTD" id="3565800"/>
<dbReference type="GeneID" id="3565800"/>
<dbReference type="EMBL" id="BX284605">
    <property type="protein sequence ID" value="CAI70406.3"/>
    <property type="molecule type" value="Genomic_DNA"/>
</dbReference>
<dbReference type="AGR" id="WB:WBGene00044116"/>